<organism evidence="2 3">
    <name type="scientific">Pseudoclavibacter chungangensis</name>
    <dbReference type="NCBI Taxonomy" id="587635"/>
    <lineage>
        <taxon>Bacteria</taxon>
        <taxon>Bacillati</taxon>
        <taxon>Actinomycetota</taxon>
        <taxon>Actinomycetes</taxon>
        <taxon>Micrococcales</taxon>
        <taxon>Microbacteriaceae</taxon>
        <taxon>Pseudoclavibacter</taxon>
    </lineage>
</organism>
<feature type="compositionally biased region" description="Gly residues" evidence="1">
    <location>
        <begin position="55"/>
        <end position="67"/>
    </location>
</feature>
<keyword evidence="3" id="KW-1185">Reference proteome</keyword>
<gene>
    <name evidence="2" type="ORF">F8O01_10360</name>
</gene>
<dbReference type="EMBL" id="WBJZ01000012">
    <property type="protein sequence ID" value="KAB1656269.1"/>
    <property type="molecule type" value="Genomic_DNA"/>
</dbReference>
<dbReference type="RefSeq" id="WP_158040796.1">
    <property type="nucleotide sequence ID" value="NZ_JACCFV010000001.1"/>
</dbReference>
<proteinExistence type="predicted"/>
<accession>A0A7J5BQJ7</accession>
<evidence type="ECO:0000313" key="3">
    <source>
        <dbReference type="Proteomes" id="UP000467240"/>
    </source>
</evidence>
<evidence type="ECO:0000313" key="2">
    <source>
        <dbReference type="EMBL" id="KAB1656269.1"/>
    </source>
</evidence>
<protein>
    <submittedName>
        <fullName evidence="2">Uncharacterized protein</fullName>
    </submittedName>
</protein>
<evidence type="ECO:0000256" key="1">
    <source>
        <dbReference type="SAM" id="MobiDB-lite"/>
    </source>
</evidence>
<reference evidence="2 3" key="1">
    <citation type="submission" date="2019-09" db="EMBL/GenBank/DDBJ databases">
        <title>Phylogeny of genus Pseudoclavibacter and closely related genus.</title>
        <authorList>
            <person name="Li Y."/>
        </authorList>
    </citation>
    <scope>NUCLEOTIDE SEQUENCE [LARGE SCALE GENOMIC DNA]</scope>
    <source>
        <strain evidence="2 3">DSM 23821</strain>
    </source>
</reference>
<sequence length="86" mass="8843">MRNDCPHEWLTESRHRASAGLLRYERCACGARRISVSQDAGDRGTTSVEALRRPGTGGTVGAGGTGGRAPITGTHTPAGRTPGLAG</sequence>
<feature type="region of interest" description="Disordered" evidence="1">
    <location>
        <begin position="38"/>
        <end position="86"/>
    </location>
</feature>
<dbReference type="OrthoDB" id="4484477at2"/>
<comment type="caution">
    <text evidence="2">The sequence shown here is derived from an EMBL/GenBank/DDBJ whole genome shotgun (WGS) entry which is preliminary data.</text>
</comment>
<dbReference type="AlphaFoldDB" id="A0A7J5BQJ7"/>
<name>A0A7J5BQJ7_9MICO</name>
<dbReference type="Proteomes" id="UP000467240">
    <property type="component" value="Unassembled WGS sequence"/>
</dbReference>